<feature type="transmembrane region" description="Helical" evidence="1">
    <location>
        <begin position="241"/>
        <end position="261"/>
    </location>
</feature>
<evidence type="ECO:0000313" key="4">
    <source>
        <dbReference type="Proteomes" id="UP001163255"/>
    </source>
</evidence>
<evidence type="ECO:0000256" key="2">
    <source>
        <dbReference type="SAM" id="SignalP"/>
    </source>
</evidence>
<feature type="transmembrane region" description="Helical" evidence="1">
    <location>
        <begin position="282"/>
        <end position="304"/>
    </location>
</feature>
<keyword evidence="4" id="KW-1185">Reference proteome</keyword>
<feature type="signal peptide" evidence="2">
    <location>
        <begin position="1"/>
        <end position="22"/>
    </location>
</feature>
<accession>A0ABY6GUZ1</accession>
<feature type="transmembrane region" description="Helical" evidence="1">
    <location>
        <begin position="179"/>
        <end position="199"/>
    </location>
</feature>
<feature type="transmembrane region" description="Helical" evidence="1">
    <location>
        <begin position="380"/>
        <end position="403"/>
    </location>
</feature>
<dbReference type="RefSeq" id="WP_262598881.1">
    <property type="nucleotide sequence ID" value="NZ_CP103300.1"/>
</dbReference>
<feature type="transmembrane region" description="Helical" evidence="1">
    <location>
        <begin position="211"/>
        <end position="229"/>
    </location>
</feature>
<dbReference type="Proteomes" id="UP001163255">
    <property type="component" value="Chromosome"/>
</dbReference>
<evidence type="ECO:0000256" key="1">
    <source>
        <dbReference type="SAM" id="Phobius"/>
    </source>
</evidence>
<reference evidence="3" key="1">
    <citation type="submission" date="2022-10" db="EMBL/GenBank/DDBJ databases">
        <title>Completed Genome Sequence of two octocoral isolated bacterium, Endozoicomonas euniceicola EF212T and Endozoicomonas gorgoniicola PS125T.</title>
        <authorList>
            <person name="Chiou Y.-J."/>
            <person name="Chen Y.-H."/>
        </authorList>
    </citation>
    <scope>NUCLEOTIDE SEQUENCE</scope>
    <source>
        <strain evidence="3">EF212</strain>
    </source>
</reference>
<organism evidence="3 4">
    <name type="scientific">Endozoicomonas euniceicola</name>
    <dbReference type="NCBI Taxonomy" id="1234143"/>
    <lineage>
        <taxon>Bacteria</taxon>
        <taxon>Pseudomonadati</taxon>
        <taxon>Pseudomonadota</taxon>
        <taxon>Gammaproteobacteria</taxon>
        <taxon>Oceanospirillales</taxon>
        <taxon>Endozoicomonadaceae</taxon>
        <taxon>Endozoicomonas</taxon>
    </lineage>
</organism>
<dbReference type="EMBL" id="CP103300">
    <property type="protein sequence ID" value="UYM16589.1"/>
    <property type="molecule type" value="Genomic_DNA"/>
</dbReference>
<protein>
    <submittedName>
        <fullName evidence="3">Uncharacterized protein</fullName>
    </submittedName>
</protein>
<feature type="chain" id="PRO_5045111115" evidence="2">
    <location>
        <begin position="23"/>
        <end position="472"/>
    </location>
</feature>
<keyword evidence="1" id="KW-0472">Membrane</keyword>
<keyword evidence="1" id="KW-0812">Transmembrane</keyword>
<keyword evidence="2" id="KW-0732">Signal</keyword>
<feature type="transmembrane region" description="Helical" evidence="1">
    <location>
        <begin position="415"/>
        <end position="433"/>
    </location>
</feature>
<feature type="transmembrane region" description="Helical" evidence="1">
    <location>
        <begin position="348"/>
        <end position="368"/>
    </location>
</feature>
<sequence length="472" mass="50453">MQIKYLTLVLVLMFSLARTNGASLPLPAGTASNNTLAVNSLTRDSLVILLTGTATSKVMEIICNLVSEYPSDSKAVICQQLALGSVPFLITVAAPWAGHYSDSREPHLPRDYVNTLSAALVSMGSSTIKPMEVPGSSTITMIAYPVVKELLNDITRFSEPPVSKSGGKLAEIKGKFIKMYMVFTGILTGCGPVNVLLWYQPDPKIPNRMQEGPVAFILISLTIIDFEITKGKKETGSSFYVFTRIIANAAFIIVADIAFLLRFSTNVYQPAYDKYEADKYAALALVAPLHMITSAAFTSLNAALLGEETGLLGDSWAKSANIFGVGTVIGAILGAFVGKEVAHTQSGIGTGAILGTAIGTLLFARFAGAGDTESDRVLSTATATASAETAALIIAALAGSGIAKRLPYPHPDSGYLIKLAYTGGYLLIIPWTASLAKFVTDNIPVHETMHSFVFLFEEMRKFLFSDRAYSEE</sequence>
<evidence type="ECO:0000313" key="3">
    <source>
        <dbReference type="EMBL" id="UYM16589.1"/>
    </source>
</evidence>
<proteinExistence type="predicted"/>
<feature type="transmembrane region" description="Helical" evidence="1">
    <location>
        <begin position="316"/>
        <end position="336"/>
    </location>
</feature>
<name>A0ABY6GUZ1_9GAMM</name>
<gene>
    <name evidence="3" type="ORF">NX720_01265</name>
</gene>
<keyword evidence="1" id="KW-1133">Transmembrane helix</keyword>